<dbReference type="CDD" id="cd00114">
    <property type="entry name" value="LIGANc"/>
    <property type="match status" value="1"/>
</dbReference>
<dbReference type="InterPro" id="IPR036420">
    <property type="entry name" value="BRCT_dom_sf"/>
</dbReference>
<dbReference type="PATRIC" id="fig|1207063.3.peg.3556"/>
<dbReference type="Pfam" id="PF03120">
    <property type="entry name" value="OB_DNA_ligase"/>
    <property type="match status" value="1"/>
</dbReference>
<dbReference type="InterPro" id="IPR001679">
    <property type="entry name" value="DNA_ligase"/>
</dbReference>
<comment type="caution">
    <text evidence="18">The sequence shown here is derived from an EMBL/GenBank/DDBJ whole genome shotgun (WGS) entry which is preliminary data.</text>
</comment>
<dbReference type="SMART" id="SM00532">
    <property type="entry name" value="LIGANc"/>
    <property type="match status" value="1"/>
</dbReference>
<dbReference type="InterPro" id="IPR010994">
    <property type="entry name" value="RuvA_2-like"/>
</dbReference>
<dbReference type="GO" id="GO:0003911">
    <property type="term" value="F:DNA ligase (NAD+) activity"/>
    <property type="evidence" value="ECO:0007669"/>
    <property type="project" value="UniProtKB-UniRule"/>
</dbReference>
<proteinExistence type="inferred from homology"/>
<comment type="catalytic activity">
    <reaction evidence="13 15 16">
        <text>NAD(+) + (deoxyribonucleotide)n-3'-hydroxyl + 5'-phospho-(deoxyribonucleotide)m = (deoxyribonucleotide)n+m + AMP + beta-nicotinamide D-nucleotide.</text>
        <dbReference type="EC" id="6.5.1.2"/>
    </reaction>
</comment>
<dbReference type="PIRSF" id="PIRSF001604">
    <property type="entry name" value="LigA"/>
    <property type="match status" value="1"/>
</dbReference>
<sequence length="709" mass="77290">MTDTEDTADTSSLPVDGLTLDQAAQELERLAREIAHHNALYYQKDAPEISDAAYDALFRRNQAIEAKFPELIREDSPSLQVGSAPSSAFAKVTHARPMLSLANAFDEEDVRDFVGRVRRFLGLAADAPVAMVAEPKIDGLSASLRYEKGRFVQGATRGDGAVGEDITANLRTVAGIPDTLTGDAPDVLEVRGEVYMRKDEFLAMNEAARARIEQGEKGEKIFANPRNAAAGSLRQLDPSITAKRKLHFFGYGWGELSDPVSETQSGFMERLKGWGFGTNPLWRRVESADELIAYHAEIAAQRASLPYDIDGVVYKVDSITLQQRLGMVSRAPRWAIAHKFPAEQAQTILQKIEIQVGRTGALTPVAHLEPVNVGGVIVSRATLHNEDEIARKDVREGDTVILQRAGDVIPQIVSVVLDRRPKDSQPFVFPDKCPACGSDAVRGEGEAVRRCVGGLTCPAQAVERLRHFVSRDAFDIEGLGEKSIQAFFADGTVKSPADLFTLQARDSQSLTPLRNREGWGKLSAEKLFAAIEQRRTIPLERFVYALGIRQIGQATAKLLARHYGSLDALIAAIEAAADPESEAYRDLVNIDQIGPAVAKDLIAFFAEDHNRETVEALREQVAVEDYVSRIATESPIMGKTVVFTGTLIRVTRDEAKARAEALGAKVAGSVSKKTDYVVIGADAGSKAKKAEELGVTMLDEDGWFELIGA</sequence>
<dbReference type="InterPro" id="IPR004149">
    <property type="entry name" value="Znf_DNAligase_C4"/>
</dbReference>
<evidence type="ECO:0000256" key="3">
    <source>
        <dbReference type="ARBA" id="ARBA00013308"/>
    </source>
</evidence>
<dbReference type="Gene3D" id="1.10.150.20">
    <property type="entry name" value="5' to 3' exonuclease, C-terminal subdomain"/>
    <property type="match status" value="2"/>
</dbReference>
<comment type="similarity">
    <text evidence="14 15">Belongs to the NAD-dependent DNA ligase family. LigA subfamily.</text>
</comment>
<dbReference type="GO" id="GO:0006260">
    <property type="term" value="P:DNA replication"/>
    <property type="evidence" value="ECO:0007669"/>
    <property type="project" value="UniProtKB-KW"/>
</dbReference>
<dbReference type="CDD" id="cd17748">
    <property type="entry name" value="BRCT_DNA_ligase_like"/>
    <property type="match status" value="1"/>
</dbReference>
<dbReference type="AlphaFoldDB" id="K2JT91"/>
<gene>
    <name evidence="15" type="primary">ligA</name>
    <name evidence="18" type="ORF">P24_17705</name>
</gene>
<dbReference type="FunFam" id="1.10.150.20:FF:000007">
    <property type="entry name" value="DNA ligase"/>
    <property type="match status" value="1"/>
</dbReference>
<dbReference type="GO" id="GO:0005829">
    <property type="term" value="C:cytosol"/>
    <property type="evidence" value="ECO:0007669"/>
    <property type="project" value="TreeGrafter"/>
</dbReference>
<evidence type="ECO:0000256" key="4">
    <source>
        <dbReference type="ARBA" id="ARBA00022598"/>
    </source>
</evidence>
<dbReference type="PANTHER" id="PTHR23389:SF9">
    <property type="entry name" value="DNA LIGASE"/>
    <property type="match status" value="1"/>
</dbReference>
<dbReference type="Gene3D" id="3.40.50.10190">
    <property type="entry name" value="BRCT domain"/>
    <property type="match status" value="1"/>
</dbReference>
<evidence type="ECO:0000256" key="9">
    <source>
        <dbReference type="ARBA" id="ARBA00022842"/>
    </source>
</evidence>
<keyword evidence="6 15" id="KW-0479">Metal-binding</keyword>
<feature type="binding site" evidence="15">
    <location>
        <position position="315"/>
    </location>
    <ligand>
        <name>NAD(+)</name>
        <dbReference type="ChEBI" id="CHEBI:57540"/>
    </ligand>
</feature>
<evidence type="ECO:0000256" key="7">
    <source>
        <dbReference type="ARBA" id="ARBA00022763"/>
    </source>
</evidence>
<dbReference type="Gene3D" id="6.20.10.30">
    <property type="match status" value="1"/>
</dbReference>
<dbReference type="SMART" id="SM00292">
    <property type="entry name" value="BRCT"/>
    <property type="match status" value="1"/>
</dbReference>
<dbReference type="Gene3D" id="3.30.470.30">
    <property type="entry name" value="DNA ligase/mRNA capping enzyme"/>
    <property type="match status" value="1"/>
</dbReference>
<dbReference type="PROSITE" id="PS50172">
    <property type="entry name" value="BRCT"/>
    <property type="match status" value="1"/>
</dbReference>
<keyword evidence="11 15" id="KW-0234">DNA repair</keyword>
<dbReference type="InterPro" id="IPR012340">
    <property type="entry name" value="NA-bd_OB-fold"/>
</dbReference>
<dbReference type="InterPro" id="IPR004150">
    <property type="entry name" value="NAD_DNA_ligase_OB"/>
</dbReference>
<dbReference type="PROSITE" id="PS01055">
    <property type="entry name" value="DNA_LIGASE_N1"/>
    <property type="match status" value="1"/>
</dbReference>
<keyword evidence="19" id="KW-1185">Reference proteome</keyword>
<dbReference type="InterPro" id="IPR013839">
    <property type="entry name" value="DNAligase_adenylation"/>
</dbReference>
<dbReference type="GO" id="GO:0046872">
    <property type="term" value="F:metal ion binding"/>
    <property type="evidence" value="ECO:0007669"/>
    <property type="project" value="UniProtKB-KW"/>
</dbReference>
<evidence type="ECO:0000259" key="17">
    <source>
        <dbReference type="PROSITE" id="PS50172"/>
    </source>
</evidence>
<evidence type="ECO:0000313" key="19">
    <source>
        <dbReference type="Proteomes" id="UP000006746"/>
    </source>
</evidence>
<dbReference type="InterPro" id="IPR001357">
    <property type="entry name" value="BRCT_dom"/>
</dbReference>
<dbReference type="Gene3D" id="1.10.287.610">
    <property type="entry name" value="Helix hairpin bin"/>
    <property type="match status" value="1"/>
</dbReference>
<feature type="binding site" evidence="15">
    <location>
        <position position="193"/>
    </location>
    <ligand>
        <name>NAD(+)</name>
        <dbReference type="ChEBI" id="CHEBI:57540"/>
    </ligand>
</feature>
<comment type="cofactor">
    <cofactor evidence="15">
        <name>Mg(2+)</name>
        <dbReference type="ChEBI" id="CHEBI:18420"/>
    </cofactor>
    <cofactor evidence="15">
        <name>Mn(2+)</name>
        <dbReference type="ChEBI" id="CHEBI:29035"/>
    </cofactor>
</comment>
<feature type="binding site" evidence="15">
    <location>
        <position position="457"/>
    </location>
    <ligand>
        <name>Zn(2+)</name>
        <dbReference type="ChEBI" id="CHEBI:29105"/>
    </ligand>
</feature>
<dbReference type="HAMAP" id="MF_01588">
    <property type="entry name" value="DNA_ligase_A"/>
    <property type="match status" value="1"/>
</dbReference>
<protein>
    <recommendedName>
        <fullName evidence="3 15">DNA ligase</fullName>
        <ecNumber evidence="2 15">6.5.1.2</ecNumber>
    </recommendedName>
    <alternativeName>
        <fullName evidence="15">Polydeoxyribonucleotide synthase [NAD(+)]</fullName>
    </alternativeName>
</protein>
<evidence type="ECO:0000256" key="10">
    <source>
        <dbReference type="ARBA" id="ARBA00023027"/>
    </source>
</evidence>
<evidence type="ECO:0000256" key="11">
    <source>
        <dbReference type="ARBA" id="ARBA00023204"/>
    </source>
</evidence>
<dbReference type="SUPFAM" id="SSF47781">
    <property type="entry name" value="RuvA domain 2-like"/>
    <property type="match status" value="1"/>
</dbReference>
<dbReference type="FunFam" id="3.30.470.30:FF:000001">
    <property type="entry name" value="DNA ligase"/>
    <property type="match status" value="1"/>
</dbReference>
<dbReference type="RefSeq" id="WP_008946141.1">
    <property type="nucleotide sequence ID" value="NZ_AMRL01000037.1"/>
</dbReference>
<comment type="caution">
    <text evidence="15">Lacks conserved residue(s) required for the propagation of feature annotation.</text>
</comment>
<accession>K2JT91</accession>
<feature type="active site" description="N6-AMP-lysine intermediate" evidence="15">
    <location>
        <position position="136"/>
    </location>
</feature>
<evidence type="ECO:0000256" key="5">
    <source>
        <dbReference type="ARBA" id="ARBA00022705"/>
    </source>
</evidence>
<reference evidence="18 19" key="1">
    <citation type="journal article" date="2012" name="J. Bacteriol.">
        <title>Genome Sequence of Oceanibaculum indicum Type Strain P24.</title>
        <authorList>
            <person name="Lai Q."/>
            <person name="Shao Z."/>
        </authorList>
    </citation>
    <scope>NUCLEOTIDE SEQUENCE [LARGE SCALE GENOMIC DNA]</scope>
    <source>
        <strain evidence="18 19">P24</strain>
    </source>
</reference>
<evidence type="ECO:0000256" key="16">
    <source>
        <dbReference type="RuleBase" id="RU000618"/>
    </source>
</evidence>
<dbReference type="PANTHER" id="PTHR23389">
    <property type="entry name" value="CHROMOSOME TRANSMISSION FIDELITY FACTOR 18"/>
    <property type="match status" value="1"/>
</dbReference>
<feature type="binding site" evidence="15">
    <location>
        <position position="436"/>
    </location>
    <ligand>
        <name>Zn(2+)</name>
        <dbReference type="ChEBI" id="CHEBI:29105"/>
    </ligand>
</feature>
<feature type="domain" description="BRCT" evidence="17">
    <location>
        <begin position="631"/>
        <end position="709"/>
    </location>
</feature>
<evidence type="ECO:0000256" key="14">
    <source>
        <dbReference type="ARBA" id="ARBA00060881"/>
    </source>
</evidence>
<evidence type="ECO:0000256" key="6">
    <source>
        <dbReference type="ARBA" id="ARBA00022723"/>
    </source>
</evidence>
<keyword evidence="12 15" id="KW-0464">Manganese</keyword>
<keyword evidence="8 15" id="KW-0862">Zinc</keyword>
<keyword evidence="5 15" id="KW-0235">DNA replication</keyword>
<feature type="binding site" evidence="15">
    <location>
        <position position="134"/>
    </location>
    <ligand>
        <name>NAD(+)</name>
        <dbReference type="ChEBI" id="CHEBI:57540"/>
    </ligand>
</feature>
<evidence type="ECO:0000256" key="15">
    <source>
        <dbReference type="HAMAP-Rule" id="MF_01588"/>
    </source>
</evidence>
<dbReference type="Gene3D" id="2.40.50.140">
    <property type="entry name" value="Nucleic acid-binding proteins"/>
    <property type="match status" value="1"/>
</dbReference>
<dbReference type="SUPFAM" id="SSF50249">
    <property type="entry name" value="Nucleic acid-binding proteins"/>
    <property type="match status" value="1"/>
</dbReference>
<feature type="binding site" evidence="15">
    <location>
        <begin position="51"/>
        <end position="55"/>
    </location>
    <ligand>
        <name>NAD(+)</name>
        <dbReference type="ChEBI" id="CHEBI:57540"/>
    </ligand>
</feature>
<dbReference type="SUPFAM" id="SSF52113">
    <property type="entry name" value="BRCT domain"/>
    <property type="match status" value="1"/>
</dbReference>
<dbReference type="Pfam" id="PF03119">
    <property type="entry name" value="DNA_ligase_ZBD"/>
    <property type="match status" value="1"/>
</dbReference>
<keyword evidence="4 15" id="KW-0436">Ligase</keyword>
<dbReference type="Pfam" id="PF12826">
    <property type="entry name" value="HHH_2"/>
    <property type="match status" value="1"/>
</dbReference>
<feature type="binding site" evidence="15">
    <location>
        <position position="433"/>
    </location>
    <ligand>
        <name>Zn(2+)</name>
        <dbReference type="ChEBI" id="CHEBI:29105"/>
    </ligand>
</feature>
<organism evidence="18 19">
    <name type="scientific">Oceanibaculum indicum P24</name>
    <dbReference type="NCBI Taxonomy" id="1207063"/>
    <lineage>
        <taxon>Bacteria</taxon>
        <taxon>Pseudomonadati</taxon>
        <taxon>Pseudomonadota</taxon>
        <taxon>Alphaproteobacteria</taxon>
        <taxon>Rhodospirillales</taxon>
        <taxon>Oceanibaculaceae</taxon>
        <taxon>Oceanibaculum</taxon>
    </lineage>
</organism>
<dbReference type="STRING" id="1207063.P24_17705"/>
<dbReference type="Pfam" id="PF00533">
    <property type="entry name" value="BRCT"/>
    <property type="match status" value="1"/>
</dbReference>
<name>K2JT91_9PROT</name>
<feature type="binding site" evidence="15">
    <location>
        <position position="339"/>
    </location>
    <ligand>
        <name>NAD(+)</name>
        <dbReference type="ChEBI" id="CHEBI:57540"/>
    </ligand>
</feature>
<evidence type="ECO:0000256" key="13">
    <source>
        <dbReference type="ARBA" id="ARBA00034005"/>
    </source>
</evidence>
<dbReference type="FunFam" id="2.40.50.140:FF:000012">
    <property type="entry name" value="DNA ligase"/>
    <property type="match status" value="1"/>
</dbReference>
<evidence type="ECO:0000256" key="12">
    <source>
        <dbReference type="ARBA" id="ARBA00023211"/>
    </source>
</evidence>
<dbReference type="InterPro" id="IPR013840">
    <property type="entry name" value="DNAligase_N"/>
</dbReference>
<dbReference type="NCBIfam" id="NF005932">
    <property type="entry name" value="PRK07956.1"/>
    <property type="match status" value="1"/>
</dbReference>
<dbReference type="SUPFAM" id="SSF56091">
    <property type="entry name" value="DNA ligase/mRNA capping enzyme, catalytic domain"/>
    <property type="match status" value="1"/>
</dbReference>
<dbReference type="Proteomes" id="UP000006746">
    <property type="component" value="Unassembled WGS sequence"/>
</dbReference>
<dbReference type="EC" id="6.5.1.2" evidence="2 15"/>
<dbReference type="InterPro" id="IPR033136">
    <property type="entry name" value="DNA_ligase_CS"/>
</dbReference>
<evidence type="ECO:0000313" key="18">
    <source>
        <dbReference type="EMBL" id="EKE68395.1"/>
    </source>
</evidence>
<keyword evidence="10 15" id="KW-0520">NAD</keyword>
<feature type="binding site" evidence="15">
    <location>
        <position position="157"/>
    </location>
    <ligand>
        <name>NAD(+)</name>
        <dbReference type="ChEBI" id="CHEBI:57540"/>
    </ligand>
</feature>
<keyword evidence="7 15" id="KW-0227">DNA damage</keyword>
<dbReference type="InterPro" id="IPR041663">
    <property type="entry name" value="DisA/LigA_HHH"/>
</dbReference>
<dbReference type="GO" id="GO:0006281">
    <property type="term" value="P:DNA repair"/>
    <property type="evidence" value="ECO:0007669"/>
    <property type="project" value="UniProtKB-KW"/>
</dbReference>
<dbReference type="EMBL" id="AMRL01000037">
    <property type="protein sequence ID" value="EKE68395.1"/>
    <property type="molecule type" value="Genomic_DNA"/>
</dbReference>
<evidence type="ECO:0000256" key="2">
    <source>
        <dbReference type="ARBA" id="ARBA00012722"/>
    </source>
</evidence>
<dbReference type="NCBIfam" id="TIGR00575">
    <property type="entry name" value="dnlj"/>
    <property type="match status" value="1"/>
</dbReference>
<dbReference type="InterPro" id="IPR018239">
    <property type="entry name" value="DNA_ligase_AS"/>
</dbReference>
<feature type="binding site" evidence="15">
    <location>
        <begin position="100"/>
        <end position="101"/>
    </location>
    <ligand>
        <name>NAD(+)</name>
        <dbReference type="ChEBI" id="CHEBI:57540"/>
    </ligand>
</feature>
<comment type="function">
    <text evidence="1 15">DNA ligase that catalyzes the formation of phosphodiester linkages between 5'-phosphoryl and 3'-hydroxyl groups in double-stranded DNA using NAD as a coenzyme and as the energy source for the reaction. It is essential for DNA replication and repair of damaged DNA.</text>
</comment>
<evidence type="ECO:0000256" key="1">
    <source>
        <dbReference type="ARBA" id="ARBA00004067"/>
    </source>
</evidence>
<keyword evidence="9 15" id="KW-0460">Magnesium</keyword>
<dbReference type="Pfam" id="PF01653">
    <property type="entry name" value="DNA_ligase_aden"/>
    <property type="match status" value="1"/>
</dbReference>
<evidence type="ECO:0000256" key="8">
    <source>
        <dbReference type="ARBA" id="ARBA00022833"/>
    </source>
</evidence>
<dbReference type="PROSITE" id="PS01056">
    <property type="entry name" value="DNA_LIGASE_N2"/>
    <property type="match status" value="1"/>
</dbReference>
<dbReference type="eggNOG" id="COG0272">
    <property type="taxonomic scope" value="Bacteria"/>
</dbReference>